<dbReference type="Proteomes" id="UP001153954">
    <property type="component" value="Unassembled WGS sequence"/>
</dbReference>
<name>A0AAU9V0N8_EUPED</name>
<accession>A0AAU9V0N8</accession>
<sequence>MIQCKKCKLFMSVNKDDFVKCKGGNVNSKQFMQTTKCDDCQKKKRYFYTYTTISPINTKPIRSNRRESVV</sequence>
<keyword evidence="2" id="KW-1185">Reference proteome</keyword>
<proteinExistence type="predicted"/>
<protein>
    <submittedName>
        <fullName evidence="1">Uncharacterized protein</fullName>
    </submittedName>
</protein>
<gene>
    <name evidence="1" type="ORF">EEDITHA_LOCUS18282</name>
</gene>
<comment type="caution">
    <text evidence="1">The sequence shown here is derived from an EMBL/GenBank/DDBJ whole genome shotgun (WGS) entry which is preliminary data.</text>
</comment>
<evidence type="ECO:0000313" key="1">
    <source>
        <dbReference type="EMBL" id="CAH2103817.1"/>
    </source>
</evidence>
<dbReference type="AlphaFoldDB" id="A0AAU9V0N8"/>
<reference evidence="1" key="1">
    <citation type="submission" date="2022-03" db="EMBL/GenBank/DDBJ databases">
        <authorList>
            <person name="Tunstrom K."/>
        </authorList>
    </citation>
    <scope>NUCLEOTIDE SEQUENCE</scope>
</reference>
<organism evidence="1 2">
    <name type="scientific">Euphydryas editha</name>
    <name type="common">Edith's checkerspot</name>
    <dbReference type="NCBI Taxonomy" id="104508"/>
    <lineage>
        <taxon>Eukaryota</taxon>
        <taxon>Metazoa</taxon>
        <taxon>Ecdysozoa</taxon>
        <taxon>Arthropoda</taxon>
        <taxon>Hexapoda</taxon>
        <taxon>Insecta</taxon>
        <taxon>Pterygota</taxon>
        <taxon>Neoptera</taxon>
        <taxon>Endopterygota</taxon>
        <taxon>Lepidoptera</taxon>
        <taxon>Glossata</taxon>
        <taxon>Ditrysia</taxon>
        <taxon>Papilionoidea</taxon>
        <taxon>Nymphalidae</taxon>
        <taxon>Nymphalinae</taxon>
        <taxon>Euphydryas</taxon>
    </lineage>
</organism>
<dbReference type="EMBL" id="CAKOGL010000026">
    <property type="protein sequence ID" value="CAH2103817.1"/>
    <property type="molecule type" value="Genomic_DNA"/>
</dbReference>
<evidence type="ECO:0000313" key="2">
    <source>
        <dbReference type="Proteomes" id="UP001153954"/>
    </source>
</evidence>